<proteinExistence type="predicted"/>
<reference evidence="2" key="1">
    <citation type="submission" date="2022-12" db="EMBL/GenBank/DDBJ databases">
        <title>Draft genome sequence of the thermophilic strain Brevibacillus thermoruber HT42, isolated from Los Humeros, Puebla, Mexico, with biotechnological potential.</title>
        <authorList>
            <person name="Lara Sanchez J."/>
            <person name="Solis Palacios R."/>
            <person name="Bustos Baena A.S."/>
            <person name="Ruz Baez A.E."/>
            <person name="Espinosa Luna G."/>
            <person name="Oliart Ros R.M."/>
        </authorList>
    </citation>
    <scope>NUCLEOTIDE SEQUENCE</scope>
    <source>
        <strain evidence="2">HT42</strain>
    </source>
</reference>
<evidence type="ECO:0000313" key="3">
    <source>
        <dbReference type="Proteomes" id="UP001151071"/>
    </source>
</evidence>
<evidence type="ECO:0000313" key="2">
    <source>
        <dbReference type="EMBL" id="MDA5110226.1"/>
    </source>
</evidence>
<sequence>MAPKPTYEEYDNQRYSELSTVESQRNEIIPEEFPEGPYGAATNDRLGKATGWEPGQHAISAFTYEYRDLHQDLPRQDESAHPVHDDPGMNEEPL</sequence>
<keyword evidence="3" id="KW-1185">Reference proteome</keyword>
<comment type="caution">
    <text evidence="2">The sequence shown here is derived from an EMBL/GenBank/DDBJ whole genome shotgun (WGS) entry which is preliminary data.</text>
</comment>
<feature type="compositionally biased region" description="Basic and acidic residues" evidence="1">
    <location>
        <begin position="70"/>
        <end position="87"/>
    </location>
</feature>
<feature type="region of interest" description="Disordered" evidence="1">
    <location>
        <begin position="1"/>
        <end position="52"/>
    </location>
</feature>
<evidence type="ECO:0000256" key="1">
    <source>
        <dbReference type="SAM" id="MobiDB-lite"/>
    </source>
</evidence>
<protein>
    <recommendedName>
        <fullName evidence="4">Cytosolic protein</fullName>
    </recommendedName>
</protein>
<name>A0A9X3TSP4_9BACL</name>
<dbReference type="Proteomes" id="UP001151071">
    <property type="component" value="Unassembled WGS sequence"/>
</dbReference>
<feature type="region of interest" description="Disordered" evidence="1">
    <location>
        <begin position="70"/>
        <end position="94"/>
    </location>
</feature>
<dbReference type="RefSeq" id="WP_029098736.1">
    <property type="nucleotide sequence ID" value="NZ_JAPYYP010000027.1"/>
</dbReference>
<dbReference type="AlphaFoldDB" id="A0A9X3TSP4"/>
<feature type="compositionally biased region" description="Polar residues" evidence="1">
    <location>
        <begin position="13"/>
        <end position="23"/>
    </location>
</feature>
<organism evidence="2 3">
    <name type="scientific">Brevibacillus thermoruber</name>
    <dbReference type="NCBI Taxonomy" id="33942"/>
    <lineage>
        <taxon>Bacteria</taxon>
        <taxon>Bacillati</taxon>
        <taxon>Bacillota</taxon>
        <taxon>Bacilli</taxon>
        <taxon>Bacillales</taxon>
        <taxon>Paenibacillaceae</taxon>
        <taxon>Brevibacillus</taxon>
    </lineage>
</organism>
<evidence type="ECO:0008006" key="4">
    <source>
        <dbReference type="Google" id="ProtNLM"/>
    </source>
</evidence>
<gene>
    <name evidence="2" type="ORF">O3V59_17800</name>
</gene>
<dbReference type="EMBL" id="JAPYYP010000027">
    <property type="protein sequence ID" value="MDA5110226.1"/>
    <property type="molecule type" value="Genomic_DNA"/>
</dbReference>
<accession>A0A9X3TSP4</accession>